<dbReference type="Gene3D" id="3.40.50.2300">
    <property type="match status" value="2"/>
</dbReference>
<evidence type="ECO:0000313" key="15">
    <source>
        <dbReference type="RefSeq" id="XP_034278646.1"/>
    </source>
</evidence>
<reference evidence="15" key="1">
    <citation type="submission" date="2025-08" db="UniProtKB">
        <authorList>
            <consortium name="RefSeq"/>
        </authorList>
    </citation>
    <scope>IDENTIFICATION</scope>
    <source>
        <tissue evidence="15">Blood</tissue>
    </source>
</reference>
<dbReference type="Gene3D" id="2.10.50.30">
    <property type="entry name" value="GPCR, family 3, nine cysteines domain"/>
    <property type="match status" value="1"/>
</dbReference>
<dbReference type="PANTHER" id="PTHR24061">
    <property type="entry name" value="CALCIUM-SENSING RECEPTOR-RELATED"/>
    <property type="match status" value="1"/>
</dbReference>
<dbReference type="GO" id="GO:0005886">
    <property type="term" value="C:plasma membrane"/>
    <property type="evidence" value="ECO:0007669"/>
    <property type="project" value="UniProtKB-SubCell"/>
</dbReference>
<feature type="transmembrane region" description="Helical" evidence="12">
    <location>
        <begin position="405"/>
        <end position="426"/>
    </location>
</feature>
<dbReference type="KEGG" id="pgut:117668693"/>
<keyword evidence="11" id="KW-0807">Transducer</keyword>
<evidence type="ECO:0000256" key="2">
    <source>
        <dbReference type="ARBA" id="ARBA00007242"/>
    </source>
</evidence>
<dbReference type="PRINTS" id="PR01535">
    <property type="entry name" value="VOMERONASL2R"/>
</dbReference>
<name>A0A6P9CHI9_PANGU</name>
<dbReference type="InterPro" id="IPR011500">
    <property type="entry name" value="GPCR_3_9-Cys_dom"/>
</dbReference>
<dbReference type="SUPFAM" id="SSF53822">
    <property type="entry name" value="Periplasmic binding protein-like I"/>
    <property type="match status" value="1"/>
</dbReference>
<keyword evidence="9" id="KW-0675">Receptor</keyword>
<dbReference type="RefSeq" id="XP_034278646.1">
    <property type="nucleotide sequence ID" value="XM_034422755.1"/>
</dbReference>
<dbReference type="AlphaFoldDB" id="A0A6P9CHI9"/>
<feature type="transmembrane region" description="Helical" evidence="12">
    <location>
        <begin position="368"/>
        <end position="393"/>
    </location>
</feature>
<keyword evidence="4 12" id="KW-0812">Transmembrane</keyword>
<proteinExistence type="inferred from homology"/>
<comment type="subcellular location">
    <subcellularLocation>
        <location evidence="1">Cell membrane</location>
        <topology evidence="1">Multi-pass membrane protein</topology>
    </subcellularLocation>
</comment>
<evidence type="ECO:0000256" key="5">
    <source>
        <dbReference type="ARBA" id="ARBA00022729"/>
    </source>
</evidence>
<evidence type="ECO:0000256" key="12">
    <source>
        <dbReference type="SAM" id="Phobius"/>
    </source>
</evidence>
<dbReference type="InterPro" id="IPR000337">
    <property type="entry name" value="GPCR_3"/>
</dbReference>
<dbReference type="InterPro" id="IPR004073">
    <property type="entry name" value="GPCR_3_vmron_rcpt_2"/>
</dbReference>
<feature type="transmembrane region" description="Helical" evidence="12">
    <location>
        <begin position="594"/>
        <end position="617"/>
    </location>
</feature>
<keyword evidence="14" id="KW-1185">Reference proteome</keyword>
<comment type="similarity">
    <text evidence="2">Belongs to the G-protein coupled receptor 3 family.</text>
</comment>
<dbReference type="InterPro" id="IPR017978">
    <property type="entry name" value="GPCR_3_C"/>
</dbReference>
<dbReference type="Pfam" id="PF00003">
    <property type="entry name" value="7tm_3"/>
    <property type="match status" value="1"/>
</dbReference>
<dbReference type="GeneID" id="117668693"/>
<evidence type="ECO:0000256" key="3">
    <source>
        <dbReference type="ARBA" id="ARBA00022475"/>
    </source>
</evidence>
<feature type="transmembrane region" description="Helical" evidence="12">
    <location>
        <begin position="438"/>
        <end position="463"/>
    </location>
</feature>
<dbReference type="InterPro" id="IPR000068">
    <property type="entry name" value="GPCR_3_Ca_sens_rcpt-rel"/>
</dbReference>
<organism evidence="14 15">
    <name type="scientific">Pantherophis guttatus</name>
    <name type="common">Corn snake</name>
    <name type="synonym">Elaphe guttata</name>
    <dbReference type="NCBI Taxonomy" id="94885"/>
    <lineage>
        <taxon>Eukaryota</taxon>
        <taxon>Metazoa</taxon>
        <taxon>Chordata</taxon>
        <taxon>Craniata</taxon>
        <taxon>Vertebrata</taxon>
        <taxon>Euteleostomi</taxon>
        <taxon>Lepidosauria</taxon>
        <taxon>Squamata</taxon>
        <taxon>Bifurcata</taxon>
        <taxon>Unidentata</taxon>
        <taxon>Episquamata</taxon>
        <taxon>Toxicofera</taxon>
        <taxon>Serpentes</taxon>
        <taxon>Colubroidea</taxon>
        <taxon>Colubridae</taxon>
        <taxon>Colubrinae</taxon>
        <taxon>Pantherophis</taxon>
    </lineage>
</organism>
<evidence type="ECO:0000256" key="1">
    <source>
        <dbReference type="ARBA" id="ARBA00004651"/>
    </source>
</evidence>
<accession>A0A6P9CHI9</accession>
<dbReference type="Proteomes" id="UP001652622">
    <property type="component" value="Unplaced"/>
</dbReference>
<evidence type="ECO:0000259" key="13">
    <source>
        <dbReference type="PROSITE" id="PS50259"/>
    </source>
</evidence>
<feature type="transmembrane region" description="Helical" evidence="12">
    <location>
        <begin position="479"/>
        <end position="500"/>
    </location>
</feature>
<sequence>MRDQSHFVSLYQLVPNEIHQYKGIVQLLLHFRWKWICLMIFNDDGGELFLKNMLPILFQNGICPAFIARISVLVFFDDYANAQIKWHKILLDIIKSKANVIFVHGETRTMLSLMIVLNSRHIDDEKLFGKVWIMAGQLDFAALVLHKDLNLEIFHGALAFTPHTHEIPGFHPFLRSLNPYLAKRDGFIQTFWEQAFGCSFLNTNIQENIDDSCTGEESLERLPGPFFEMSMTGHSYSIYNAVYALANSIHIIDSSISAFKRRFARRGIENGILQPWQDLFLCSIVFILFKQVIPLSLCNCICPPGCHKKKKEGKPFCCYDCVQCPEGKVSPQADMDACNTCQEDHYPNKEQNQCIPKMFSFLSYEETLGMGLAISAYFFFFITVWILWIFIKYRNTPIVKANNRSLSYILLVFLLLCFLSSSLFIGQPHKLTCLFRQVAFGIIFSVAISCVLSKNVTVIVAFLATQPGSGMRKWMGKKLANAIILFCSSIQAGICLIWLATTPPFPDFDMHSMAEEIVLECNEGSTAMFYCVLGYMGFLAFVSFLVAFFTRKLPDSFNEAKFITFSMLIFCSVWISFIPTYLSTKGKYMVVVEIFSMLASTAGLLACIFFPKCYIILLRPELNKRDEIIKRKR</sequence>
<dbReference type="Pfam" id="PF07562">
    <property type="entry name" value="NCD3G"/>
    <property type="match status" value="1"/>
</dbReference>
<dbReference type="InterPro" id="IPR038550">
    <property type="entry name" value="GPCR_3_9-Cys_sf"/>
</dbReference>
<dbReference type="FunFam" id="2.10.50.30:FF:000002">
    <property type="entry name" value="Vomeronasal 2 receptor, h1"/>
    <property type="match status" value="1"/>
</dbReference>
<keyword evidence="8 12" id="KW-0472">Membrane</keyword>
<keyword evidence="5" id="KW-0732">Signal</keyword>
<dbReference type="PANTHER" id="PTHR24061:SF599">
    <property type="entry name" value="G-PROTEIN COUPLED RECEPTORS FAMILY 3 PROFILE DOMAIN-CONTAINING PROTEIN"/>
    <property type="match status" value="1"/>
</dbReference>
<evidence type="ECO:0000256" key="11">
    <source>
        <dbReference type="ARBA" id="ARBA00023224"/>
    </source>
</evidence>
<evidence type="ECO:0000256" key="10">
    <source>
        <dbReference type="ARBA" id="ARBA00023180"/>
    </source>
</evidence>
<dbReference type="CDD" id="cd15283">
    <property type="entry name" value="7tmC_V2R_pheromone"/>
    <property type="match status" value="1"/>
</dbReference>
<dbReference type="OMA" id="WICLMIF"/>
<dbReference type="InParanoid" id="A0A6P9CHI9"/>
<keyword evidence="6 12" id="KW-1133">Transmembrane helix</keyword>
<evidence type="ECO:0000256" key="8">
    <source>
        <dbReference type="ARBA" id="ARBA00023136"/>
    </source>
</evidence>
<evidence type="ECO:0000256" key="9">
    <source>
        <dbReference type="ARBA" id="ARBA00023170"/>
    </source>
</evidence>
<dbReference type="PROSITE" id="PS00981">
    <property type="entry name" value="G_PROTEIN_RECEP_F3_3"/>
    <property type="match status" value="1"/>
</dbReference>
<evidence type="ECO:0000256" key="6">
    <source>
        <dbReference type="ARBA" id="ARBA00022989"/>
    </source>
</evidence>
<evidence type="ECO:0000313" key="14">
    <source>
        <dbReference type="Proteomes" id="UP001652622"/>
    </source>
</evidence>
<protein>
    <submittedName>
        <fullName evidence="15">Vomeronasal type-2 receptor 26-like</fullName>
    </submittedName>
</protein>
<feature type="transmembrane region" description="Helical" evidence="12">
    <location>
        <begin position="527"/>
        <end position="550"/>
    </location>
</feature>
<dbReference type="PRINTS" id="PR00248">
    <property type="entry name" value="GPCRMGR"/>
</dbReference>
<keyword evidence="3" id="KW-1003">Cell membrane</keyword>
<dbReference type="PROSITE" id="PS50259">
    <property type="entry name" value="G_PROTEIN_RECEP_F3_4"/>
    <property type="match status" value="1"/>
</dbReference>
<evidence type="ECO:0000256" key="7">
    <source>
        <dbReference type="ARBA" id="ARBA00023040"/>
    </source>
</evidence>
<dbReference type="GO" id="GO:0004930">
    <property type="term" value="F:G protein-coupled receptor activity"/>
    <property type="evidence" value="ECO:0007669"/>
    <property type="project" value="UniProtKB-KW"/>
</dbReference>
<keyword evidence="10" id="KW-0325">Glycoprotein</keyword>
<feature type="transmembrane region" description="Helical" evidence="12">
    <location>
        <begin position="562"/>
        <end position="582"/>
    </location>
</feature>
<feature type="domain" description="G-protein coupled receptors family 3 profile" evidence="13">
    <location>
        <begin position="368"/>
        <end position="632"/>
    </location>
</feature>
<dbReference type="InterPro" id="IPR028082">
    <property type="entry name" value="Peripla_BP_I"/>
</dbReference>
<keyword evidence="7" id="KW-0297">G-protein coupled receptor</keyword>
<gene>
    <name evidence="15" type="primary">LOC117668693</name>
</gene>
<dbReference type="InterPro" id="IPR017979">
    <property type="entry name" value="GPCR_3_CS"/>
</dbReference>
<dbReference type="InterPro" id="IPR001828">
    <property type="entry name" value="ANF_lig-bd_rcpt"/>
</dbReference>
<dbReference type="FunFam" id="3.40.50.2300:FF:000024">
    <property type="entry name" value="Vomeronasal 2, receptor 73"/>
    <property type="match status" value="1"/>
</dbReference>
<dbReference type="Pfam" id="PF01094">
    <property type="entry name" value="ANF_receptor"/>
    <property type="match status" value="1"/>
</dbReference>
<evidence type="ECO:0000256" key="4">
    <source>
        <dbReference type="ARBA" id="ARBA00022692"/>
    </source>
</evidence>